<dbReference type="RefSeq" id="WP_366294303.1">
    <property type="nucleotide sequence ID" value="NZ_CP159992.1"/>
</dbReference>
<accession>A0AAU8NEZ3</accession>
<name>A0AAU8NEZ3_9BACL</name>
<dbReference type="AlphaFoldDB" id="A0AAU8NEZ3"/>
<dbReference type="EMBL" id="CP159992">
    <property type="protein sequence ID" value="XCP96072.1"/>
    <property type="molecule type" value="Genomic_DNA"/>
</dbReference>
<sequence>MIVAAYQFGETKVFICNDHIATDQDELDRIDREIATAAWACVQDAANKNNNEEA</sequence>
<evidence type="ECO:0000313" key="1">
    <source>
        <dbReference type="EMBL" id="XCP96072.1"/>
    </source>
</evidence>
<proteinExistence type="predicted"/>
<reference evidence="1" key="1">
    <citation type="submission" date="2024-05" db="EMBL/GenBank/DDBJ databases">
        <title>Draft genome assemblies of 36 bacteria isolated from hibernating arctic ground squirrels.</title>
        <authorList>
            <person name="McKee H."/>
            <person name="Mullen L."/>
            <person name="Drown D.M."/>
            <person name="Duddleston K.N."/>
        </authorList>
    </citation>
    <scope>NUCLEOTIDE SEQUENCE</scope>
    <source>
        <strain evidence="1">AN1007</strain>
    </source>
</reference>
<gene>
    <name evidence="1" type="ORF">ABXS70_04990</name>
</gene>
<organism evidence="1">
    <name type="scientific">Paenibacillus sp. AN1007</name>
    <dbReference type="NCBI Taxonomy" id="3151385"/>
    <lineage>
        <taxon>Bacteria</taxon>
        <taxon>Bacillati</taxon>
        <taxon>Bacillota</taxon>
        <taxon>Bacilli</taxon>
        <taxon>Bacillales</taxon>
        <taxon>Paenibacillaceae</taxon>
        <taxon>Paenibacillus</taxon>
    </lineage>
</organism>
<protein>
    <submittedName>
        <fullName evidence="1">Uncharacterized protein</fullName>
    </submittedName>
</protein>